<dbReference type="AlphaFoldDB" id="A0AAW2BPT6"/>
<keyword evidence="3" id="KW-1185">Reference proteome</keyword>
<reference evidence="2 3" key="1">
    <citation type="submission" date="2024-01" db="EMBL/GenBank/DDBJ databases">
        <title>A telomere-to-telomere, gap-free genome of sweet tea (Lithocarpus litseifolius).</title>
        <authorList>
            <person name="Zhou J."/>
        </authorList>
    </citation>
    <scope>NUCLEOTIDE SEQUENCE [LARGE SCALE GENOMIC DNA]</scope>
    <source>
        <strain evidence="2">Zhou-2022a</strain>
        <tissue evidence="2">Leaf</tissue>
    </source>
</reference>
<accession>A0AAW2BPT6</accession>
<evidence type="ECO:0000313" key="2">
    <source>
        <dbReference type="EMBL" id="KAK9987217.1"/>
    </source>
</evidence>
<dbReference type="Proteomes" id="UP001459277">
    <property type="component" value="Unassembled WGS sequence"/>
</dbReference>
<name>A0AAW2BPT6_9ROSI</name>
<feature type="region of interest" description="Disordered" evidence="1">
    <location>
        <begin position="16"/>
        <end position="90"/>
    </location>
</feature>
<dbReference type="EMBL" id="JAZDWU010000011">
    <property type="protein sequence ID" value="KAK9987217.1"/>
    <property type="molecule type" value="Genomic_DNA"/>
</dbReference>
<sequence>MAMLYNAEVGWTAESLDPKSAHWKRKVRENRVDTAQDNLSPIEPESLNPGNNKRESPTPLKELNPKSLEVKRRKGGQSQKAQEKESSDTDGGVAADFIDVFWKLREDAKDLDWSTFATTAWCIWNNRNLYKHKGRCKPTKVLASDAIRYTEEYRHGNSQTIQTPRQPPRLGTQWRPPEHGQELVLVVLLYTGSDLGIYFGVGHQVGAYLVEELSHF</sequence>
<evidence type="ECO:0000313" key="3">
    <source>
        <dbReference type="Proteomes" id="UP001459277"/>
    </source>
</evidence>
<evidence type="ECO:0000256" key="1">
    <source>
        <dbReference type="SAM" id="MobiDB-lite"/>
    </source>
</evidence>
<organism evidence="2 3">
    <name type="scientific">Lithocarpus litseifolius</name>
    <dbReference type="NCBI Taxonomy" id="425828"/>
    <lineage>
        <taxon>Eukaryota</taxon>
        <taxon>Viridiplantae</taxon>
        <taxon>Streptophyta</taxon>
        <taxon>Embryophyta</taxon>
        <taxon>Tracheophyta</taxon>
        <taxon>Spermatophyta</taxon>
        <taxon>Magnoliopsida</taxon>
        <taxon>eudicotyledons</taxon>
        <taxon>Gunneridae</taxon>
        <taxon>Pentapetalae</taxon>
        <taxon>rosids</taxon>
        <taxon>fabids</taxon>
        <taxon>Fagales</taxon>
        <taxon>Fagaceae</taxon>
        <taxon>Lithocarpus</taxon>
    </lineage>
</organism>
<proteinExistence type="predicted"/>
<gene>
    <name evidence="2" type="ORF">SO802_032168</name>
</gene>
<comment type="caution">
    <text evidence="2">The sequence shown here is derived from an EMBL/GenBank/DDBJ whole genome shotgun (WGS) entry which is preliminary data.</text>
</comment>
<protein>
    <submittedName>
        <fullName evidence="2">Uncharacterized protein</fullName>
    </submittedName>
</protein>